<dbReference type="Gene3D" id="2.60.120.290">
    <property type="entry name" value="Spermadhesin, CUB domain"/>
    <property type="match status" value="2"/>
</dbReference>
<keyword evidence="6" id="KW-1185">Reference proteome</keyword>
<gene>
    <name evidence="5" type="ORF">AAG570_010369</name>
</gene>
<comment type="caution">
    <text evidence="5">The sequence shown here is derived from an EMBL/GenBank/DDBJ whole genome shotgun (WGS) entry which is preliminary data.</text>
</comment>
<evidence type="ECO:0000256" key="2">
    <source>
        <dbReference type="ARBA" id="ARBA00023157"/>
    </source>
</evidence>
<keyword evidence="1" id="KW-0677">Repeat</keyword>
<evidence type="ECO:0000256" key="1">
    <source>
        <dbReference type="ARBA" id="ARBA00022737"/>
    </source>
</evidence>
<sequence>CTKEYLELRDGATDSSHLIGRYCSVPSFKVTKGNTLYVKYFTDVKDPRDGFRARISMSKCGGTIYNSRSGSIQSPGYPSSYDADMFCEWRLVASERFIYNFQFKDLKMGPRTYASCENVSDTVTIADVDPGRPNDNGNLTIRYYLNIVFNYSISHKYYISIFLIKRN</sequence>
<keyword evidence="2 3" id="KW-1015">Disulfide bond</keyword>
<evidence type="ECO:0000256" key="3">
    <source>
        <dbReference type="PROSITE-ProRule" id="PRU00059"/>
    </source>
</evidence>
<dbReference type="InterPro" id="IPR035914">
    <property type="entry name" value="Sperma_CUB_dom_sf"/>
</dbReference>
<dbReference type="Pfam" id="PF00431">
    <property type="entry name" value="CUB"/>
    <property type="match status" value="2"/>
</dbReference>
<organism evidence="5 6">
    <name type="scientific">Ranatra chinensis</name>
    <dbReference type="NCBI Taxonomy" id="642074"/>
    <lineage>
        <taxon>Eukaryota</taxon>
        <taxon>Metazoa</taxon>
        <taxon>Ecdysozoa</taxon>
        <taxon>Arthropoda</taxon>
        <taxon>Hexapoda</taxon>
        <taxon>Insecta</taxon>
        <taxon>Pterygota</taxon>
        <taxon>Neoptera</taxon>
        <taxon>Paraneoptera</taxon>
        <taxon>Hemiptera</taxon>
        <taxon>Heteroptera</taxon>
        <taxon>Panheteroptera</taxon>
        <taxon>Nepomorpha</taxon>
        <taxon>Nepidae</taxon>
        <taxon>Ranatrinae</taxon>
        <taxon>Ranatra</taxon>
    </lineage>
</organism>
<evidence type="ECO:0000259" key="4">
    <source>
        <dbReference type="PROSITE" id="PS01180"/>
    </source>
</evidence>
<feature type="non-terminal residue" evidence="5">
    <location>
        <position position="1"/>
    </location>
</feature>
<protein>
    <recommendedName>
        <fullName evidence="4">CUB domain-containing protein</fullName>
    </recommendedName>
</protein>
<comment type="caution">
    <text evidence="3">Lacks conserved residue(s) required for the propagation of feature annotation.</text>
</comment>
<feature type="domain" description="CUB" evidence="4">
    <location>
        <begin position="60"/>
        <end position="104"/>
    </location>
</feature>
<dbReference type="AlphaFoldDB" id="A0ABD0YME6"/>
<dbReference type="Proteomes" id="UP001558652">
    <property type="component" value="Unassembled WGS sequence"/>
</dbReference>
<dbReference type="InterPro" id="IPR000859">
    <property type="entry name" value="CUB_dom"/>
</dbReference>
<name>A0ABD0YME6_9HEMI</name>
<dbReference type="CDD" id="cd00041">
    <property type="entry name" value="CUB"/>
    <property type="match status" value="2"/>
</dbReference>
<dbReference type="EMBL" id="JBFDAA010000005">
    <property type="protein sequence ID" value="KAL1132414.1"/>
    <property type="molecule type" value="Genomic_DNA"/>
</dbReference>
<proteinExistence type="predicted"/>
<feature type="disulfide bond" evidence="3">
    <location>
        <begin position="60"/>
        <end position="87"/>
    </location>
</feature>
<feature type="domain" description="CUB" evidence="4">
    <location>
        <begin position="1"/>
        <end position="58"/>
    </location>
</feature>
<evidence type="ECO:0000313" key="6">
    <source>
        <dbReference type="Proteomes" id="UP001558652"/>
    </source>
</evidence>
<dbReference type="PANTHER" id="PTHR24251:SF30">
    <property type="entry name" value="MEMBRANE FRIZZLED-RELATED PROTEIN"/>
    <property type="match status" value="1"/>
</dbReference>
<dbReference type="PROSITE" id="PS01180">
    <property type="entry name" value="CUB"/>
    <property type="match status" value="2"/>
</dbReference>
<evidence type="ECO:0000313" key="5">
    <source>
        <dbReference type="EMBL" id="KAL1132414.1"/>
    </source>
</evidence>
<dbReference type="PANTHER" id="PTHR24251">
    <property type="entry name" value="OVOCHYMASE-RELATED"/>
    <property type="match status" value="1"/>
</dbReference>
<accession>A0ABD0YME6</accession>
<dbReference type="SUPFAM" id="SSF49854">
    <property type="entry name" value="Spermadhesin, CUB domain"/>
    <property type="match status" value="2"/>
</dbReference>
<reference evidence="5 6" key="1">
    <citation type="submission" date="2024-07" db="EMBL/GenBank/DDBJ databases">
        <title>Chromosome-level genome assembly of the water stick insect Ranatra chinensis (Heteroptera: Nepidae).</title>
        <authorList>
            <person name="Liu X."/>
        </authorList>
    </citation>
    <scope>NUCLEOTIDE SEQUENCE [LARGE SCALE GENOMIC DNA]</scope>
    <source>
        <strain evidence="5">Cailab_2021Rc</strain>
        <tissue evidence="5">Muscle</tissue>
    </source>
</reference>